<sequence>MLNALNIRLSKTIMLLALMLLMMFLNGCTHEIVTTQMPIKRADISSLLNIKRDFNYTANNEQEAALLVWDLYLYTQELSSALESCVELHYKNFKD</sequence>
<dbReference type="Proteomes" id="UP000509414">
    <property type="component" value="Chromosome"/>
</dbReference>
<keyword evidence="2" id="KW-1185">Reference proteome</keyword>
<proteinExistence type="predicted"/>
<gene>
    <name evidence="1" type="ORF">CINF_1249</name>
</gene>
<protein>
    <submittedName>
        <fullName evidence="1">Uncharacterized protein</fullName>
    </submittedName>
</protein>
<name>A0A7H9CKB7_9BACT</name>
<dbReference type="AlphaFoldDB" id="A0A7H9CKB7"/>
<accession>A0A7H9CKB7</accession>
<organism evidence="1 2">
    <name type="scientific">Candidatus Campylobacter infans</name>
    <dbReference type="NCBI Taxonomy" id="2561898"/>
    <lineage>
        <taxon>Bacteria</taxon>
        <taxon>Pseudomonadati</taxon>
        <taxon>Campylobacterota</taxon>
        <taxon>Epsilonproteobacteria</taxon>
        <taxon>Campylobacterales</taxon>
        <taxon>Campylobacteraceae</taxon>
        <taxon>Campylobacter</taxon>
    </lineage>
</organism>
<reference evidence="1 2" key="1">
    <citation type="submission" date="2020-02" db="EMBL/GenBank/DDBJ databases">
        <title>Complete genome sequence of the novel Campylobacter species Candidatus Campylobacter infans.</title>
        <authorList>
            <person name="Duim B."/>
            <person name="Zomer A."/>
            <person name="van der Graaf L."/>
            <person name="Wagenaar J."/>
        </authorList>
    </citation>
    <scope>NUCLEOTIDE SEQUENCE [LARGE SCALE GENOMIC DNA]</scope>
    <source>
        <strain evidence="1 2">19S00001</strain>
    </source>
</reference>
<dbReference type="KEGG" id="cinf:CINF_1249"/>
<evidence type="ECO:0000313" key="1">
    <source>
        <dbReference type="EMBL" id="QLI05735.1"/>
    </source>
</evidence>
<dbReference type="EMBL" id="CP049075">
    <property type="protein sequence ID" value="QLI05735.1"/>
    <property type="molecule type" value="Genomic_DNA"/>
</dbReference>
<evidence type="ECO:0000313" key="2">
    <source>
        <dbReference type="Proteomes" id="UP000509414"/>
    </source>
</evidence>